<dbReference type="HOGENOM" id="CLU_3053438_0_0_1"/>
<evidence type="ECO:0000313" key="3">
    <source>
        <dbReference type="EnsemblPlants" id="AES78436"/>
    </source>
</evidence>
<keyword evidence="1" id="KW-0472">Membrane</keyword>
<sequence length="54" mass="6343">MNRIELLKGHNGSPPPGRNSIIIVVLNFILFQCFRFFPFLFRNFNLIVSFICIQ</sequence>
<dbReference type="Proteomes" id="UP000002051">
    <property type="component" value="Unassembled WGS sequence"/>
</dbReference>
<keyword evidence="4" id="KW-1185">Reference proteome</keyword>
<name>G7L4A8_MEDTR</name>
<keyword evidence="1" id="KW-1133">Transmembrane helix</keyword>
<evidence type="ECO:0000313" key="2">
    <source>
        <dbReference type="EMBL" id="AES78436.1"/>
    </source>
</evidence>
<organism evidence="2 4">
    <name type="scientific">Medicago truncatula</name>
    <name type="common">Barrel medic</name>
    <name type="synonym">Medicago tribuloides</name>
    <dbReference type="NCBI Taxonomy" id="3880"/>
    <lineage>
        <taxon>Eukaryota</taxon>
        <taxon>Viridiplantae</taxon>
        <taxon>Streptophyta</taxon>
        <taxon>Embryophyta</taxon>
        <taxon>Tracheophyta</taxon>
        <taxon>Spermatophyta</taxon>
        <taxon>Magnoliopsida</taxon>
        <taxon>eudicotyledons</taxon>
        <taxon>Gunneridae</taxon>
        <taxon>Pentapetalae</taxon>
        <taxon>rosids</taxon>
        <taxon>fabids</taxon>
        <taxon>Fabales</taxon>
        <taxon>Fabaceae</taxon>
        <taxon>Papilionoideae</taxon>
        <taxon>50 kb inversion clade</taxon>
        <taxon>NPAAA clade</taxon>
        <taxon>Hologalegina</taxon>
        <taxon>IRL clade</taxon>
        <taxon>Trifolieae</taxon>
        <taxon>Medicago</taxon>
    </lineage>
</organism>
<keyword evidence="1 2" id="KW-0812">Transmembrane</keyword>
<evidence type="ECO:0000256" key="1">
    <source>
        <dbReference type="SAM" id="Phobius"/>
    </source>
</evidence>
<dbReference type="PaxDb" id="3880-AES78436"/>
<feature type="transmembrane region" description="Helical" evidence="1">
    <location>
        <begin position="20"/>
        <end position="41"/>
    </location>
</feature>
<reference evidence="3" key="3">
    <citation type="submission" date="2015-04" db="UniProtKB">
        <authorList>
            <consortium name="EnsemblPlants"/>
        </authorList>
    </citation>
    <scope>IDENTIFICATION</scope>
    <source>
        <strain evidence="3">cv. Jemalong A17</strain>
    </source>
</reference>
<reference evidence="2 4" key="2">
    <citation type="journal article" date="2014" name="BMC Genomics">
        <title>An improved genome release (version Mt4.0) for the model legume Medicago truncatula.</title>
        <authorList>
            <person name="Tang H."/>
            <person name="Krishnakumar V."/>
            <person name="Bidwell S."/>
            <person name="Rosen B."/>
            <person name="Chan A."/>
            <person name="Zhou S."/>
            <person name="Gentzbittel L."/>
            <person name="Childs K.L."/>
            <person name="Yandell M."/>
            <person name="Gundlach H."/>
            <person name="Mayer K.F."/>
            <person name="Schwartz D.C."/>
            <person name="Town C.D."/>
        </authorList>
    </citation>
    <scope>GENOME REANNOTATION</scope>
    <source>
        <strain evidence="3 4">cv. Jemalong A17</strain>
    </source>
</reference>
<dbReference type="AlphaFoldDB" id="G7L4A8"/>
<accession>G7L4A8</accession>
<evidence type="ECO:0000313" key="4">
    <source>
        <dbReference type="Proteomes" id="UP000002051"/>
    </source>
</evidence>
<gene>
    <name evidence="2" type="ordered locus">MTR_7g031550</name>
</gene>
<proteinExistence type="predicted"/>
<dbReference type="EnsemblPlants" id="AES78436">
    <property type="protein sequence ID" value="AES78436"/>
    <property type="gene ID" value="MTR_7g031550"/>
</dbReference>
<reference evidence="2 4" key="1">
    <citation type="journal article" date="2011" name="Nature">
        <title>The Medicago genome provides insight into the evolution of rhizobial symbioses.</title>
        <authorList>
            <person name="Young N.D."/>
            <person name="Debelle F."/>
            <person name="Oldroyd G.E."/>
            <person name="Geurts R."/>
            <person name="Cannon S.B."/>
            <person name="Udvardi M.K."/>
            <person name="Benedito V.A."/>
            <person name="Mayer K.F."/>
            <person name="Gouzy J."/>
            <person name="Schoof H."/>
            <person name="Van de Peer Y."/>
            <person name="Proost S."/>
            <person name="Cook D.R."/>
            <person name="Meyers B.C."/>
            <person name="Spannagl M."/>
            <person name="Cheung F."/>
            <person name="De Mita S."/>
            <person name="Krishnakumar V."/>
            <person name="Gundlach H."/>
            <person name="Zhou S."/>
            <person name="Mudge J."/>
            <person name="Bharti A.K."/>
            <person name="Murray J.D."/>
            <person name="Naoumkina M.A."/>
            <person name="Rosen B."/>
            <person name="Silverstein K.A."/>
            <person name="Tang H."/>
            <person name="Rombauts S."/>
            <person name="Zhao P.X."/>
            <person name="Zhou P."/>
            <person name="Barbe V."/>
            <person name="Bardou P."/>
            <person name="Bechner M."/>
            <person name="Bellec A."/>
            <person name="Berger A."/>
            <person name="Berges H."/>
            <person name="Bidwell S."/>
            <person name="Bisseling T."/>
            <person name="Choisne N."/>
            <person name="Couloux A."/>
            <person name="Denny R."/>
            <person name="Deshpande S."/>
            <person name="Dai X."/>
            <person name="Doyle J.J."/>
            <person name="Dudez A.M."/>
            <person name="Farmer A.D."/>
            <person name="Fouteau S."/>
            <person name="Franken C."/>
            <person name="Gibelin C."/>
            <person name="Gish J."/>
            <person name="Goldstein S."/>
            <person name="Gonzalez A.J."/>
            <person name="Green P.J."/>
            <person name="Hallab A."/>
            <person name="Hartog M."/>
            <person name="Hua A."/>
            <person name="Humphray S.J."/>
            <person name="Jeong D.H."/>
            <person name="Jing Y."/>
            <person name="Jocker A."/>
            <person name="Kenton S.M."/>
            <person name="Kim D.J."/>
            <person name="Klee K."/>
            <person name="Lai H."/>
            <person name="Lang C."/>
            <person name="Lin S."/>
            <person name="Macmil S.L."/>
            <person name="Magdelenat G."/>
            <person name="Matthews L."/>
            <person name="McCorrison J."/>
            <person name="Monaghan E.L."/>
            <person name="Mun J.H."/>
            <person name="Najar F.Z."/>
            <person name="Nicholson C."/>
            <person name="Noirot C."/>
            <person name="O'Bleness M."/>
            <person name="Paule C.R."/>
            <person name="Poulain J."/>
            <person name="Prion F."/>
            <person name="Qin B."/>
            <person name="Qu C."/>
            <person name="Retzel E.F."/>
            <person name="Riddle C."/>
            <person name="Sallet E."/>
            <person name="Samain S."/>
            <person name="Samson N."/>
            <person name="Sanders I."/>
            <person name="Saurat O."/>
            <person name="Scarpelli C."/>
            <person name="Schiex T."/>
            <person name="Segurens B."/>
            <person name="Severin A.J."/>
            <person name="Sherrier D.J."/>
            <person name="Shi R."/>
            <person name="Sims S."/>
            <person name="Singer S.R."/>
            <person name="Sinharoy S."/>
            <person name="Sterck L."/>
            <person name="Viollet A."/>
            <person name="Wang B.B."/>
            <person name="Wang K."/>
            <person name="Wang M."/>
            <person name="Wang X."/>
            <person name="Warfsmann J."/>
            <person name="Weissenbach J."/>
            <person name="White D.D."/>
            <person name="White J.D."/>
            <person name="Wiley G.B."/>
            <person name="Wincker P."/>
            <person name="Xing Y."/>
            <person name="Yang L."/>
            <person name="Yao Z."/>
            <person name="Ying F."/>
            <person name="Zhai J."/>
            <person name="Zhou L."/>
            <person name="Zuber A."/>
            <person name="Denarie J."/>
            <person name="Dixon R.A."/>
            <person name="May G.D."/>
            <person name="Schwartz D.C."/>
            <person name="Rogers J."/>
            <person name="Quetier F."/>
            <person name="Town C.D."/>
            <person name="Roe B.A."/>
        </authorList>
    </citation>
    <scope>NUCLEOTIDE SEQUENCE [LARGE SCALE GENOMIC DNA]</scope>
    <source>
        <strain evidence="2">A17</strain>
        <strain evidence="3 4">cv. Jemalong A17</strain>
    </source>
</reference>
<protein>
    <submittedName>
        <fullName evidence="2">Transmembrane protein, putative</fullName>
    </submittedName>
</protein>
<dbReference type="EMBL" id="CM001223">
    <property type="protein sequence ID" value="AES78436.1"/>
    <property type="molecule type" value="Genomic_DNA"/>
</dbReference>